<evidence type="ECO:0000256" key="4">
    <source>
        <dbReference type="ARBA" id="ARBA00022723"/>
    </source>
</evidence>
<keyword evidence="10" id="KW-0624">Polysaccharide degradation</keyword>
<dbReference type="InterPro" id="IPR036691">
    <property type="entry name" value="Endo/exonu/phosph_ase_sf"/>
</dbReference>
<dbReference type="GO" id="GO:0006281">
    <property type="term" value="P:DNA repair"/>
    <property type="evidence" value="ECO:0007669"/>
    <property type="project" value="UniProtKB-KW"/>
</dbReference>
<proteinExistence type="predicted"/>
<gene>
    <name evidence="12" type="ORF">FHP29_13365</name>
</gene>
<dbReference type="Gene3D" id="3.60.10.10">
    <property type="entry name" value="Endonuclease/exonuclease/phosphatase"/>
    <property type="match status" value="1"/>
</dbReference>
<evidence type="ECO:0000256" key="9">
    <source>
        <dbReference type="ARBA" id="ARBA00023295"/>
    </source>
</evidence>
<dbReference type="GO" id="GO:0000272">
    <property type="term" value="P:polysaccharide catabolic process"/>
    <property type="evidence" value="ECO:0007669"/>
    <property type="project" value="UniProtKB-KW"/>
</dbReference>
<name>A0A5C4VQX2_9ACTN</name>
<dbReference type="Gene3D" id="2.60.40.10">
    <property type="entry name" value="Immunoglobulins"/>
    <property type="match status" value="2"/>
</dbReference>
<evidence type="ECO:0000256" key="7">
    <source>
        <dbReference type="ARBA" id="ARBA00022842"/>
    </source>
</evidence>
<dbReference type="InterPro" id="IPR013783">
    <property type="entry name" value="Ig-like_fold"/>
</dbReference>
<keyword evidence="9" id="KW-0326">Glycosidase</keyword>
<dbReference type="GO" id="GO:0046872">
    <property type="term" value="F:metal ion binding"/>
    <property type="evidence" value="ECO:0007669"/>
    <property type="project" value="UniProtKB-KW"/>
</dbReference>
<keyword evidence="3" id="KW-0540">Nuclease</keyword>
<comment type="cofactor">
    <cofactor evidence="1">
        <name>Mn(2+)</name>
        <dbReference type="ChEBI" id="CHEBI:29035"/>
    </cofactor>
</comment>
<keyword evidence="4" id="KW-0479">Metal-binding</keyword>
<feature type="domain" description="Fibronectin type-III" evidence="11">
    <location>
        <begin position="71"/>
        <end position="163"/>
    </location>
</feature>
<keyword evidence="5" id="KW-0227">DNA damage</keyword>
<dbReference type="Proteomes" id="UP000313231">
    <property type="component" value="Unassembled WGS sequence"/>
</dbReference>
<evidence type="ECO:0000313" key="13">
    <source>
        <dbReference type="Proteomes" id="UP000313231"/>
    </source>
</evidence>
<keyword evidence="8" id="KW-0234">DNA repair</keyword>
<dbReference type="CDD" id="cd00063">
    <property type="entry name" value="FN3"/>
    <property type="match status" value="1"/>
</dbReference>
<dbReference type="Pfam" id="PF00041">
    <property type="entry name" value="fn3"/>
    <property type="match status" value="1"/>
</dbReference>
<dbReference type="InterPro" id="IPR051547">
    <property type="entry name" value="TDP2-like"/>
</dbReference>
<organism evidence="12 13">
    <name type="scientific">Nocardioides albidus</name>
    <dbReference type="NCBI Taxonomy" id="1517589"/>
    <lineage>
        <taxon>Bacteria</taxon>
        <taxon>Bacillati</taxon>
        <taxon>Actinomycetota</taxon>
        <taxon>Actinomycetes</taxon>
        <taxon>Propionibacteriales</taxon>
        <taxon>Nocardioidaceae</taxon>
        <taxon>Nocardioides</taxon>
    </lineage>
</organism>
<dbReference type="InterPro" id="IPR005135">
    <property type="entry name" value="Endo/exonuclease/phosphatase"/>
</dbReference>
<dbReference type="InterPro" id="IPR036116">
    <property type="entry name" value="FN3_sf"/>
</dbReference>
<keyword evidence="13" id="KW-1185">Reference proteome</keyword>
<evidence type="ECO:0000313" key="12">
    <source>
        <dbReference type="EMBL" id="TNM38270.1"/>
    </source>
</evidence>
<dbReference type="InterPro" id="IPR003961">
    <property type="entry name" value="FN3_dom"/>
</dbReference>
<protein>
    <recommendedName>
        <fullName evidence="11">Fibronectin type-III domain-containing protein</fullName>
    </recommendedName>
</protein>
<evidence type="ECO:0000256" key="5">
    <source>
        <dbReference type="ARBA" id="ARBA00022763"/>
    </source>
</evidence>
<dbReference type="AlphaFoldDB" id="A0A5C4VQX2"/>
<keyword evidence="7" id="KW-0460">Magnesium</keyword>
<dbReference type="SUPFAM" id="SSF49265">
    <property type="entry name" value="Fibronectin type III"/>
    <property type="match status" value="1"/>
</dbReference>
<dbReference type="SMART" id="SM00060">
    <property type="entry name" value="FN3"/>
    <property type="match status" value="2"/>
</dbReference>
<evidence type="ECO:0000256" key="10">
    <source>
        <dbReference type="ARBA" id="ARBA00023326"/>
    </source>
</evidence>
<dbReference type="GO" id="GO:0004518">
    <property type="term" value="F:nuclease activity"/>
    <property type="evidence" value="ECO:0007669"/>
    <property type="project" value="UniProtKB-KW"/>
</dbReference>
<evidence type="ECO:0000256" key="1">
    <source>
        <dbReference type="ARBA" id="ARBA00001936"/>
    </source>
</evidence>
<reference evidence="12 13" key="1">
    <citation type="journal article" date="2016" name="Int. J. Syst. Evol. Microbiol.">
        <title>Nocardioides albidus sp. nov., an actinobacterium isolated from garden soil.</title>
        <authorList>
            <person name="Singh H."/>
            <person name="Du J."/>
            <person name="Trinh H."/>
            <person name="Won K."/>
            <person name="Yang J.E."/>
            <person name="Yin C."/>
            <person name="Kook M."/>
            <person name="Yi T.H."/>
        </authorList>
    </citation>
    <scope>NUCLEOTIDE SEQUENCE [LARGE SCALE GENOMIC DNA]</scope>
    <source>
        <strain evidence="12 13">CCTCC AB 2015297</strain>
    </source>
</reference>
<evidence type="ECO:0000256" key="2">
    <source>
        <dbReference type="ARBA" id="ARBA00001946"/>
    </source>
</evidence>
<dbReference type="PROSITE" id="PS50853">
    <property type="entry name" value="FN3"/>
    <property type="match status" value="1"/>
</dbReference>
<accession>A0A5C4VQX2</accession>
<dbReference type="GO" id="GO:0016798">
    <property type="term" value="F:hydrolase activity, acting on glycosyl bonds"/>
    <property type="evidence" value="ECO:0007669"/>
    <property type="project" value="UniProtKB-KW"/>
</dbReference>
<dbReference type="PANTHER" id="PTHR15822:SF4">
    <property type="entry name" value="TYROSYL-DNA PHOSPHODIESTERASE 2"/>
    <property type="match status" value="1"/>
</dbReference>
<sequence>MPERPHPLLLRHTVISALKLWTTRKNSMTPHPTPRRAQRLLLAAIAVLLCTSGLTVGVVVGTAEPASAAAKPARVKGVKLKKPRVDGATASFKVTWKRAARATSYKVKWKVPGGKAHTDRTRKTSKTIKKLAQGANYCVKVRAYNGKRKGKWSKTRCRTTPQLGPVQPVWVDAQQQQGATIALGFRWNEVAGATSYELAYAPGEKDIQKHKKKKVVTVRTTGTATAGVLVGGFKPSRTYCFQVRATGRRGTGAWGVAGCKVTVPTSRAAGGPVHVNMMTWNVCANVCDGWASREPLIKGRITEIDSDAIAIQEGPNFAYDHLEPLPRHQRGCIVGDGLGGNQRNQTLFVRTAKFSIIPGTANGVRFAPDTHGGCWVRVKDTVTGRELILASVHLINPGAPSTDQDRWNQMQAFWLALGADPNTIGLPIVVAGDFNSTRNSRTDAPREYLNIFGYDDAFDVAERYNSLPFINSWNAWRNPPPQSWRWGEHVDRVFVSPGSKVTSWQMESPFGGGLQLSDHSAVRVTVDIP</sequence>
<keyword evidence="10" id="KW-0119">Carbohydrate metabolism</keyword>
<evidence type="ECO:0000256" key="8">
    <source>
        <dbReference type="ARBA" id="ARBA00023204"/>
    </source>
</evidence>
<comment type="caution">
    <text evidence="12">The sequence shown here is derived from an EMBL/GenBank/DDBJ whole genome shotgun (WGS) entry which is preliminary data.</text>
</comment>
<dbReference type="Pfam" id="PF03372">
    <property type="entry name" value="Exo_endo_phos"/>
    <property type="match status" value="1"/>
</dbReference>
<evidence type="ECO:0000256" key="6">
    <source>
        <dbReference type="ARBA" id="ARBA00022801"/>
    </source>
</evidence>
<dbReference type="PANTHER" id="PTHR15822">
    <property type="entry name" value="TRAF AND TNF RECEPTOR-ASSOCIATED PROTEIN"/>
    <property type="match status" value="1"/>
</dbReference>
<evidence type="ECO:0000259" key="11">
    <source>
        <dbReference type="PROSITE" id="PS50853"/>
    </source>
</evidence>
<keyword evidence="6" id="KW-0378">Hydrolase</keyword>
<dbReference type="EMBL" id="VDMP01000025">
    <property type="protein sequence ID" value="TNM38270.1"/>
    <property type="molecule type" value="Genomic_DNA"/>
</dbReference>
<evidence type="ECO:0000256" key="3">
    <source>
        <dbReference type="ARBA" id="ARBA00022722"/>
    </source>
</evidence>
<dbReference type="SUPFAM" id="SSF56219">
    <property type="entry name" value="DNase I-like"/>
    <property type="match status" value="1"/>
</dbReference>
<comment type="cofactor">
    <cofactor evidence="2">
        <name>Mg(2+)</name>
        <dbReference type="ChEBI" id="CHEBI:18420"/>
    </cofactor>
</comment>